<feature type="region of interest" description="Disordered" evidence="1">
    <location>
        <begin position="744"/>
        <end position="764"/>
    </location>
</feature>
<evidence type="ECO:0000313" key="2">
    <source>
        <dbReference type="EMBL" id="CAK0894219.1"/>
    </source>
</evidence>
<dbReference type="Gene3D" id="3.60.10.10">
    <property type="entry name" value="Endonuclease/exonuclease/phosphatase"/>
    <property type="match status" value="1"/>
</dbReference>
<reference evidence="2" key="1">
    <citation type="submission" date="2023-10" db="EMBL/GenBank/DDBJ databases">
        <authorList>
            <person name="Chen Y."/>
            <person name="Shah S."/>
            <person name="Dougan E. K."/>
            <person name="Thang M."/>
            <person name="Chan C."/>
        </authorList>
    </citation>
    <scope>NUCLEOTIDE SEQUENCE [LARGE SCALE GENOMIC DNA]</scope>
</reference>
<gene>
    <name evidence="2" type="ORF">PCOR1329_LOCUS73312</name>
</gene>
<evidence type="ECO:0000313" key="3">
    <source>
        <dbReference type="Proteomes" id="UP001189429"/>
    </source>
</evidence>
<feature type="region of interest" description="Disordered" evidence="1">
    <location>
        <begin position="510"/>
        <end position="539"/>
    </location>
</feature>
<dbReference type="Proteomes" id="UP001189429">
    <property type="component" value="Unassembled WGS sequence"/>
</dbReference>
<feature type="region of interest" description="Disordered" evidence="1">
    <location>
        <begin position="1979"/>
        <end position="2015"/>
    </location>
</feature>
<organism evidence="2 3">
    <name type="scientific">Prorocentrum cordatum</name>
    <dbReference type="NCBI Taxonomy" id="2364126"/>
    <lineage>
        <taxon>Eukaryota</taxon>
        <taxon>Sar</taxon>
        <taxon>Alveolata</taxon>
        <taxon>Dinophyceae</taxon>
        <taxon>Prorocentrales</taxon>
        <taxon>Prorocentraceae</taxon>
        <taxon>Prorocentrum</taxon>
    </lineage>
</organism>
<proteinExistence type="predicted"/>
<feature type="compositionally biased region" description="Basic and acidic residues" evidence="1">
    <location>
        <begin position="653"/>
        <end position="664"/>
    </location>
</feature>
<dbReference type="InterPro" id="IPR036691">
    <property type="entry name" value="Endo/exonu/phosph_ase_sf"/>
</dbReference>
<evidence type="ECO:0008006" key="4">
    <source>
        <dbReference type="Google" id="ProtNLM"/>
    </source>
</evidence>
<dbReference type="EMBL" id="CAUYUJ010019861">
    <property type="protein sequence ID" value="CAK0894219.1"/>
    <property type="molecule type" value="Genomic_DNA"/>
</dbReference>
<dbReference type="SUPFAM" id="SSF56219">
    <property type="entry name" value="DNase I-like"/>
    <property type="match status" value="1"/>
</dbReference>
<feature type="compositionally biased region" description="Gly residues" evidence="1">
    <location>
        <begin position="1"/>
        <end position="20"/>
    </location>
</feature>
<feature type="region of interest" description="Disordered" evidence="1">
    <location>
        <begin position="575"/>
        <end position="666"/>
    </location>
</feature>
<feature type="region of interest" description="Disordered" evidence="1">
    <location>
        <begin position="1914"/>
        <end position="1942"/>
    </location>
</feature>
<sequence length="2015" mass="222899">MGRGGSGRGAGSAWTGSGGDKAGHRGHLVSLHAAAAAAYNKLSKDDPLRTHYEALWPDLAAAKPPAAEPVGLKAVEAAARRLDKLQKKAQVGEPETPAAEPPGAEKTALASLLEQFEKEPDDFHKWAEPDKEAWRAAKAKGEAMAQKVKEHEAETANHLWYLEEETAKHQEQLRQLEQARTKRQTEAQAGKKKARRQFNVDFFNITTWGPQARDYFKEISSTKDRDIIGIAEHHLRQPVQISRARAALRRHGLRSYWTRARPGEGEGTRGGTCAIARGPLDLQDRLARFEDNYLNEEGSDITVVIAHLRQVLFAVAFFYLECGKSLSDRNVDTLCDLREKMAVWGGPWAAMGDFNIAPSEFNDSIWPRVLNAQVVAAERGAPTCFPAEGTARCLDYALVAQGLAPYFDGVKLIRKAPWWPYIGVRLELKGCEEAENDMEVVPQLYYDKEVQHVVSDELWNSAAEQARAKAREVPPPHLQGTVISRLMEQDMLELGQQCDLFAGTLEPSLRESIGTPQDERGARMGHGRPPTFKSASIKDTAPAIPWAGVERKIHAWWSEVASLIRQLPHRDARALGAAEKGQGQNQQHQAARTGDGGGTMGQPHSRPDSSTDGMQRGARPPPAARSTVDMDGYDPFQDEEGSEDCFQQPADKQGGEDNHQRIPDDQDCIGHTCSGWAAIWMDGLSQAPAGNTNWMEWGPPFLEAVFSNGGNRGLGRLLRSWQPRASFGDILRDLCERAWRHAAPRRQEQTASQQLNQKEQHDDHMKRLQEQAVDRAVDNCSRHNEEGEVKEQQQILLATLGMIAGGALVDPATSHQVAEKVRSAAKHLTKAVKKAYIHWVHDVTAGSAKLAQACTKAAGRSHIEDILEHEGQVVPHPQQLVDLRKGARQRRWTRDAHKPDQIQEALGKLRTAALAQDKAIEPLSNNIVGSIIQHLQRNAGQGADWWRAPELKAAGAQGPTEFVQCLNNCEERAAWPWQFYLVLEVLMGFWDTAVAGSSALSVAMHRLMRAEAAVQMGFHAAGIFYDAVNFYDNIDLDQLIEEASDLNYPLLPLAMAVQMYLAPRAIMAHSLFSDIFEPASSMVAGCGQAVDLTRPLPYCIMDAARRHYIYVVIQQYLHDLALLSIPISIKTAVVASDKDLQQEIASILDDLGTPNKQPGVVRDLGVDTGLGKQLKRPAHAARQAKAKQRVEKLKELAKTDARGVAKVYAAGAYGQQAWDLPAHGITPAEATKVRATGAALLTRGHKAGRCTSTILLIQRGAQGAVTRAIVEQVKQLWLTIVDHPTELKRYHRGWHMLYDKLQALEPNRRWNQVKGPMAGVIVQLLGLGWNPRRLDSWASPAGDEWAHRPEDIPHSGALLQEVQLSVQQQLWQQAAEHRRGAGQHAEAAMLETIAVAGIRTRERRRAANLNQEGGDICARCGEAAAAEKHRYYTCPANEEIGHSNNTDRAKKAIDALDQQQDEHFWLRGIPPAAWGVQVDPVEDVEKAAHIFCADAEGGAGATAKGPRLRRCGWAVMAFRYDQDGLPQEVAAWYGTIRAPHTVPRAELTAMSKAIGYTTGANFDPWLMAKRQLQNSTDHIMGHHIPSHMIEHPTELERWTGPTRWAIGNDMADRCASWGAEHGALDPAIIAQQQNRDQITVAAQNRLLGISMAVTVEDPNKGRESSHLDQHENVRLEFKVVQIGTEVVHDTHKRQFTQGWLLCEKWGATSYLGNHKSRIVAAVARKLAKPCAPPTTAGRRVIADLQKGRLPRKAKQEEGQAAAAPLVEVTAAGFNPGASSTEVIDLDGESSEAETPQPAQLQPPRHPHSVAQASWRLVDHMEGYSEQWMNMVGQGVWEDKDDWMEHSVPYLLAVTNAGGRTGVHDATSREIQQIIVLCEDIWRNTHRTRRRLMTHMLALPHGSRQQDYRAWTPEYLDDSSTQPDSEVPELEGNGSDHGMDTIETPDQLNGATSCVQASATVQGMPWIAKPTGPDLMKYVREATDAGMQNPRPRQQRGDEDQDPAQELAWLERNRLD</sequence>
<protein>
    <recommendedName>
        <fullName evidence="4">Reverse transcriptase domain-containing protein</fullName>
    </recommendedName>
</protein>
<feature type="region of interest" description="Disordered" evidence="1">
    <location>
        <begin position="1"/>
        <end position="25"/>
    </location>
</feature>
<evidence type="ECO:0000256" key="1">
    <source>
        <dbReference type="SAM" id="MobiDB-lite"/>
    </source>
</evidence>
<name>A0ABN9X4N8_9DINO</name>
<comment type="caution">
    <text evidence="2">The sequence shown here is derived from an EMBL/GenBank/DDBJ whole genome shotgun (WGS) entry which is preliminary data.</text>
</comment>
<keyword evidence="3" id="KW-1185">Reference proteome</keyword>
<feature type="region of interest" description="Disordered" evidence="1">
    <location>
        <begin position="1777"/>
        <end position="1806"/>
    </location>
</feature>
<accession>A0ABN9X4N8</accession>